<accession>A0A319EAT4</accession>
<gene>
    <name evidence="1" type="ORF">BO78DRAFT_116416</name>
</gene>
<organism evidence="1 2">
    <name type="scientific">Aspergillus sclerotiicarbonarius (strain CBS 121057 / IBT 28362)</name>
    <dbReference type="NCBI Taxonomy" id="1448318"/>
    <lineage>
        <taxon>Eukaryota</taxon>
        <taxon>Fungi</taxon>
        <taxon>Dikarya</taxon>
        <taxon>Ascomycota</taxon>
        <taxon>Pezizomycotina</taxon>
        <taxon>Eurotiomycetes</taxon>
        <taxon>Eurotiomycetidae</taxon>
        <taxon>Eurotiales</taxon>
        <taxon>Aspergillaceae</taxon>
        <taxon>Aspergillus</taxon>
        <taxon>Aspergillus subgen. Circumdati</taxon>
    </lineage>
</organism>
<dbReference type="VEuPathDB" id="FungiDB:BO78DRAFT_116416"/>
<proteinExistence type="predicted"/>
<dbReference type="AlphaFoldDB" id="A0A319EAT4"/>
<reference evidence="1 2" key="1">
    <citation type="submission" date="2018-02" db="EMBL/GenBank/DDBJ databases">
        <title>The genomes of Aspergillus section Nigri reveals drivers in fungal speciation.</title>
        <authorList>
            <consortium name="DOE Joint Genome Institute"/>
            <person name="Vesth T.C."/>
            <person name="Nybo J."/>
            <person name="Theobald S."/>
            <person name="Brandl J."/>
            <person name="Frisvad J.C."/>
            <person name="Nielsen K.F."/>
            <person name="Lyhne E.K."/>
            <person name="Kogle M.E."/>
            <person name="Kuo A."/>
            <person name="Riley R."/>
            <person name="Clum A."/>
            <person name="Nolan M."/>
            <person name="Lipzen A."/>
            <person name="Salamov A."/>
            <person name="Henrissat B."/>
            <person name="Wiebenga A."/>
            <person name="De vries R.P."/>
            <person name="Grigoriev I.V."/>
            <person name="Mortensen U.H."/>
            <person name="Andersen M.R."/>
            <person name="Baker S.E."/>
        </authorList>
    </citation>
    <scope>NUCLEOTIDE SEQUENCE [LARGE SCALE GENOMIC DNA]</scope>
    <source>
        <strain evidence="1 2">CBS 121057</strain>
    </source>
</reference>
<name>A0A319EAT4_ASPSB</name>
<dbReference type="OrthoDB" id="4526071at2759"/>
<dbReference type="STRING" id="1448318.A0A319EAT4"/>
<sequence length="537" mass="61421">MRRTFGFLCKLDFHSIPEILLLRMQQTSEVWGSDGQTKSVEIPHMDPVITDLVSGDVLRFIKVYEDLGLVHAKPAEFNRPIYTIAPEVQKILGTEPIVSDIEWVVVVMVCHAFPGHWEEPWFADTGRVLLRHVQHTFHNCHDIKARIVENPDCGYKILLTLILSTKLPGSDWKIEALHMAEEILSSGPGFLSSDAAFLRGLVELRKLELSRRLQDVQFNRLDDLDAPTDPRSNYLHAAQRRWKAQDKIMQDPSDLNGAAEILAGFSPLGSSPSPMELCEMRQIEFLKAKIQRWLARFRPSLDIWNSLMDYFGPQYDDIGCSFWTHYVGTLCELHEFAQAEKWARHALSGLRELQKQGVHSKQSKRSRMLRLLLAETLTCQCLVESPPTSGERSDARLNEPRGIYEDLHHEYNALAKRDWASRFEHLRVHMGAALVAYLSGDRLEEARRRWEDVRGPAQYCEQHGKVTGFVEMLIQYSLCDIAARLGNMNEAHGFLRDAKARFVKIGREHWWTCLGTALLDLYTQSLSQHDLISGIAS</sequence>
<dbReference type="Proteomes" id="UP000248423">
    <property type="component" value="Unassembled WGS sequence"/>
</dbReference>
<dbReference type="EMBL" id="KZ826349">
    <property type="protein sequence ID" value="PYI06520.1"/>
    <property type="molecule type" value="Genomic_DNA"/>
</dbReference>
<protein>
    <submittedName>
        <fullName evidence="1">Uncharacterized protein</fullName>
    </submittedName>
</protein>
<evidence type="ECO:0000313" key="2">
    <source>
        <dbReference type="Proteomes" id="UP000248423"/>
    </source>
</evidence>
<evidence type="ECO:0000313" key="1">
    <source>
        <dbReference type="EMBL" id="PYI06520.1"/>
    </source>
</evidence>
<keyword evidence="2" id="KW-1185">Reference proteome</keyword>